<name>A0A0C3ATV6_PILCF</name>
<proteinExistence type="predicted"/>
<gene>
    <name evidence="2" type="ORF">PILCRDRAFT_76732</name>
</gene>
<protein>
    <recommendedName>
        <fullName evidence="1">DUF6570 domain-containing protein</fullName>
    </recommendedName>
</protein>
<dbReference type="HOGENOM" id="CLU_090397_0_0_1"/>
<reference evidence="3" key="2">
    <citation type="submission" date="2015-01" db="EMBL/GenBank/DDBJ databases">
        <title>Evolutionary Origins and Diversification of the Mycorrhizal Mutualists.</title>
        <authorList>
            <consortium name="DOE Joint Genome Institute"/>
            <consortium name="Mycorrhizal Genomics Consortium"/>
            <person name="Kohler A."/>
            <person name="Kuo A."/>
            <person name="Nagy L.G."/>
            <person name="Floudas D."/>
            <person name="Copeland A."/>
            <person name="Barry K.W."/>
            <person name="Cichocki N."/>
            <person name="Veneault-Fourrey C."/>
            <person name="LaButti K."/>
            <person name="Lindquist E.A."/>
            <person name="Lipzen A."/>
            <person name="Lundell T."/>
            <person name="Morin E."/>
            <person name="Murat C."/>
            <person name="Riley R."/>
            <person name="Ohm R."/>
            <person name="Sun H."/>
            <person name="Tunlid A."/>
            <person name="Henrissat B."/>
            <person name="Grigoriev I.V."/>
            <person name="Hibbett D.S."/>
            <person name="Martin F."/>
        </authorList>
    </citation>
    <scope>NUCLEOTIDE SEQUENCE [LARGE SCALE GENOMIC DNA]</scope>
    <source>
        <strain evidence="3">F 1598</strain>
    </source>
</reference>
<dbReference type="InParanoid" id="A0A0C3ATV6"/>
<organism evidence="2 3">
    <name type="scientific">Piloderma croceum (strain F 1598)</name>
    <dbReference type="NCBI Taxonomy" id="765440"/>
    <lineage>
        <taxon>Eukaryota</taxon>
        <taxon>Fungi</taxon>
        <taxon>Dikarya</taxon>
        <taxon>Basidiomycota</taxon>
        <taxon>Agaricomycotina</taxon>
        <taxon>Agaricomycetes</taxon>
        <taxon>Agaricomycetidae</taxon>
        <taxon>Atheliales</taxon>
        <taxon>Atheliaceae</taxon>
        <taxon>Piloderma</taxon>
    </lineage>
</organism>
<evidence type="ECO:0000313" key="3">
    <source>
        <dbReference type="Proteomes" id="UP000054166"/>
    </source>
</evidence>
<sequence>MPKIYERLPPPIGDLDEVLAFIYTGPCRPSPEDMDRTPLLVRRNKVSEALEWLVLNHADYCNMDIAYDNLKSYPENGPLVMVTYRKAFSNKNPEAVSAFDNEKEEGVDDGPCPFVVNGITGEKLSTMGPKALAAKAAMHLKEDDGKVLAIGHAEKPESIYDNPQLYPMMF</sequence>
<reference evidence="2 3" key="1">
    <citation type="submission" date="2014-04" db="EMBL/GenBank/DDBJ databases">
        <authorList>
            <consortium name="DOE Joint Genome Institute"/>
            <person name="Kuo A."/>
            <person name="Tarkka M."/>
            <person name="Buscot F."/>
            <person name="Kohler A."/>
            <person name="Nagy L.G."/>
            <person name="Floudas D."/>
            <person name="Copeland A."/>
            <person name="Barry K.W."/>
            <person name="Cichocki N."/>
            <person name="Veneault-Fourrey C."/>
            <person name="LaButti K."/>
            <person name="Lindquist E.A."/>
            <person name="Lipzen A."/>
            <person name="Lundell T."/>
            <person name="Morin E."/>
            <person name="Murat C."/>
            <person name="Sun H."/>
            <person name="Tunlid A."/>
            <person name="Henrissat B."/>
            <person name="Grigoriev I.V."/>
            <person name="Hibbett D.S."/>
            <person name="Martin F."/>
            <person name="Nordberg H.P."/>
            <person name="Cantor M.N."/>
            <person name="Hua S.X."/>
        </authorList>
    </citation>
    <scope>NUCLEOTIDE SEQUENCE [LARGE SCALE GENOMIC DNA]</scope>
    <source>
        <strain evidence="2 3">F 1598</strain>
    </source>
</reference>
<dbReference type="Proteomes" id="UP000054166">
    <property type="component" value="Unassembled WGS sequence"/>
</dbReference>
<feature type="non-terminal residue" evidence="2">
    <location>
        <position position="170"/>
    </location>
</feature>
<keyword evidence="3" id="KW-1185">Reference proteome</keyword>
<accession>A0A0C3ATV6</accession>
<dbReference type="Pfam" id="PF20209">
    <property type="entry name" value="DUF6570"/>
    <property type="match status" value="1"/>
</dbReference>
<dbReference type="AlphaFoldDB" id="A0A0C3ATV6"/>
<dbReference type="EMBL" id="KN833025">
    <property type="protein sequence ID" value="KIM77368.1"/>
    <property type="molecule type" value="Genomic_DNA"/>
</dbReference>
<dbReference type="STRING" id="765440.A0A0C3ATV6"/>
<dbReference type="OrthoDB" id="3221862at2759"/>
<feature type="domain" description="DUF6570" evidence="1">
    <location>
        <begin position="3"/>
        <end position="70"/>
    </location>
</feature>
<evidence type="ECO:0000259" key="1">
    <source>
        <dbReference type="Pfam" id="PF20209"/>
    </source>
</evidence>
<evidence type="ECO:0000313" key="2">
    <source>
        <dbReference type="EMBL" id="KIM77368.1"/>
    </source>
</evidence>
<dbReference type="InterPro" id="IPR046700">
    <property type="entry name" value="DUF6570"/>
</dbReference>